<reference evidence="2 3" key="1">
    <citation type="submission" date="2019-05" db="EMBL/GenBank/DDBJ databases">
        <title>Thiomicrorhabdus sediminis sp. nov, a novel sulfur-oxidizing bacterium isolated from coastal sediment.</title>
        <authorList>
            <person name="Liu X."/>
        </authorList>
    </citation>
    <scope>NUCLEOTIDE SEQUENCE [LARGE SCALE GENOMIC DNA]</scope>
    <source>
        <strain evidence="2 3">G1</strain>
    </source>
</reference>
<proteinExistence type="predicted"/>
<feature type="signal peptide" evidence="1">
    <location>
        <begin position="1"/>
        <end position="21"/>
    </location>
</feature>
<dbReference type="KEGG" id="thig:FE785_07820"/>
<dbReference type="EMBL" id="CP040602">
    <property type="protein sequence ID" value="QCU90546.1"/>
    <property type="molecule type" value="Genomic_DNA"/>
</dbReference>
<gene>
    <name evidence="2" type="ORF">FE785_07820</name>
</gene>
<dbReference type="AlphaFoldDB" id="A0A4P9K833"/>
<keyword evidence="3" id="KW-1185">Reference proteome</keyword>
<evidence type="ECO:0008006" key="4">
    <source>
        <dbReference type="Google" id="ProtNLM"/>
    </source>
</evidence>
<protein>
    <recommendedName>
        <fullName evidence="4">NlpE N-terminal domain-containing protein</fullName>
    </recommendedName>
</protein>
<evidence type="ECO:0000256" key="1">
    <source>
        <dbReference type="SAM" id="SignalP"/>
    </source>
</evidence>
<sequence>MKKLLLSLAVLPMIFSQAISAKEVSLKFTNLKGMSCYSTAPVGCNSDKVADTKATYFRDAKGNEKLLYQSMEYEAFPSPAEGSASFAAVESNSDKGWAVMELITLDLVNKKVSIVGARSNSIYSKPVYQLFGDIEPVM</sequence>
<evidence type="ECO:0000313" key="3">
    <source>
        <dbReference type="Proteomes" id="UP000304864"/>
    </source>
</evidence>
<keyword evidence="1" id="KW-0732">Signal</keyword>
<accession>A0A4P9K833</accession>
<dbReference type="Proteomes" id="UP000304864">
    <property type="component" value="Chromosome"/>
</dbReference>
<dbReference type="OrthoDB" id="9845712at2"/>
<organism evidence="2 3">
    <name type="scientific">Thiomicrorhabdus sediminis</name>
    <dbReference type="NCBI Taxonomy" id="2580412"/>
    <lineage>
        <taxon>Bacteria</taxon>
        <taxon>Pseudomonadati</taxon>
        <taxon>Pseudomonadota</taxon>
        <taxon>Gammaproteobacteria</taxon>
        <taxon>Thiotrichales</taxon>
        <taxon>Piscirickettsiaceae</taxon>
        <taxon>Thiomicrorhabdus</taxon>
    </lineage>
</organism>
<feature type="chain" id="PRO_5020420512" description="NlpE N-terminal domain-containing protein" evidence="1">
    <location>
        <begin position="22"/>
        <end position="138"/>
    </location>
</feature>
<evidence type="ECO:0000313" key="2">
    <source>
        <dbReference type="EMBL" id="QCU90546.1"/>
    </source>
</evidence>
<name>A0A4P9K833_9GAMM</name>
<dbReference type="RefSeq" id="WP_138565220.1">
    <property type="nucleotide sequence ID" value="NZ_CP040602.1"/>
</dbReference>